<dbReference type="EMBL" id="KZ996298">
    <property type="protein sequence ID" value="RKO89084.1"/>
    <property type="molecule type" value="Genomic_DNA"/>
</dbReference>
<sequence>MPLSPFPAQSPAAKAVVEQILGAAYPMEKRIKVLDIPEVLRNTINFQDRLTEFFSLCGVIHSISPSGVHTTVINKFKRDGAAAAALLDSHNLKFGVKSFKFNLLAMFPPVRGSDPGGMITTCSEGRSATQNHEATVAGGGARGQAPAVPPALPYHSPP</sequence>
<dbReference type="AlphaFoldDB" id="A0A4P9W9K3"/>
<gene>
    <name evidence="2" type="ORF">BDK51DRAFT_32903</name>
</gene>
<dbReference type="Proteomes" id="UP000269721">
    <property type="component" value="Unassembled WGS sequence"/>
</dbReference>
<proteinExistence type="predicted"/>
<protein>
    <submittedName>
        <fullName evidence="2">Uncharacterized protein</fullName>
    </submittedName>
</protein>
<evidence type="ECO:0000313" key="3">
    <source>
        <dbReference type="Proteomes" id="UP000269721"/>
    </source>
</evidence>
<evidence type="ECO:0000256" key="1">
    <source>
        <dbReference type="SAM" id="MobiDB-lite"/>
    </source>
</evidence>
<name>A0A4P9W9K3_9FUNG</name>
<feature type="region of interest" description="Disordered" evidence="1">
    <location>
        <begin position="137"/>
        <end position="158"/>
    </location>
</feature>
<feature type="compositionally biased region" description="Pro residues" evidence="1">
    <location>
        <begin position="147"/>
        <end position="158"/>
    </location>
</feature>
<organism evidence="2 3">
    <name type="scientific">Blyttiomyces helicus</name>
    <dbReference type="NCBI Taxonomy" id="388810"/>
    <lineage>
        <taxon>Eukaryota</taxon>
        <taxon>Fungi</taxon>
        <taxon>Fungi incertae sedis</taxon>
        <taxon>Chytridiomycota</taxon>
        <taxon>Chytridiomycota incertae sedis</taxon>
        <taxon>Chytridiomycetes</taxon>
        <taxon>Chytridiomycetes incertae sedis</taxon>
        <taxon>Blyttiomyces</taxon>
    </lineage>
</organism>
<reference evidence="3" key="1">
    <citation type="journal article" date="2018" name="Nat. Microbiol.">
        <title>Leveraging single-cell genomics to expand the fungal tree of life.</title>
        <authorList>
            <person name="Ahrendt S.R."/>
            <person name="Quandt C.A."/>
            <person name="Ciobanu D."/>
            <person name="Clum A."/>
            <person name="Salamov A."/>
            <person name="Andreopoulos B."/>
            <person name="Cheng J.F."/>
            <person name="Woyke T."/>
            <person name="Pelin A."/>
            <person name="Henrissat B."/>
            <person name="Reynolds N.K."/>
            <person name="Benny G.L."/>
            <person name="Smith M.E."/>
            <person name="James T.Y."/>
            <person name="Grigoriev I.V."/>
        </authorList>
    </citation>
    <scope>NUCLEOTIDE SEQUENCE [LARGE SCALE GENOMIC DNA]</scope>
</reference>
<accession>A0A4P9W9K3</accession>
<evidence type="ECO:0000313" key="2">
    <source>
        <dbReference type="EMBL" id="RKO89084.1"/>
    </source>
</evidence>
<keyword evidence="3" id="KW-1185">Reference proteome</keyword>